<dbReference type="Pfam" id="PF07690">
    <property type="entry name" value="MFS_1"/>
    <property type="match status" value="1"/>
</dbReference>
<keyword evidence="3" id="KW-0812">Transmembrane</keyword>
<keyword evidence="3" id="KW-0472">Membrane</keyword>
<dbReference type="InterPro" id="IPR020846">
    <property type="entry name" value="MFS_dom"/>
</dbReference>
<dbReference type="InterPro" id="IPR011701">
    <property type="entry name" value="MFS"/>
</dbReference>
<reference evidence="5" key="1">
    <citation type="submission" date="2015-01" db="EMBL/GenBank/DDBJ databases">
        <authorList>
            <person name="Durling Mikael"/>
        </authorList>
    </citation>
    <scope>NUCLEOTIDE SEQUENCE</scope>
</reference>
<feature type="transmembrane region" description="Helical" evidence="3">
    <location>
        <begin position="308"/>
        <end position="326"/>
    </location>
</feature>
<protein>
    <recommendedName>
        <fullName evidence="4">Major facilitator superfamily (MFS) profile domain-containing protein</fullName>
    </recommendedName>
</protein>
<dbReference type="InterPro" id="IPR036259">
    <property type="entry name" value="MFS_trans_sf"/>
</dbReference>
<keyword evidence="3" id="KW-1133">Transmembrane helix</keyword>
<sequence length="433" mass="46464">MAEDEEKAVRSAPVERTISNTDAPVPYHDADGNFNPPDRGLLAWSQVLATLLINALCWGYPAAFGVYQLYYVETLNLPSSQVSWIGSIQIFLTFGICTVSGRLSDAGYTRHCVVGGCGLAVLGTFMVSLATKYWQIFLAQGVCTGLGLGIAFMPAITTLSSYFKKNRAFALAIAATGTSVGSIIFPSIVQYLIPKVGFPWAVRCAAFVALFIVGLANLLLKPYLPPRKAGPLVEWGAFKERTYALFTLGAFCNFYTLYFGFFYINSYARTVIGFSSQEAVSMILIANALGIPARIVVGYLADNLLGPINMYLIALCYLGTITYVWMTIQTRAAMYIFSVFYGLAVGATQGVYVGALASLTSDPQKMGTRFGMVSTLSGFATLAGPPTVGAIIDQSGGDYKWAQVWGGTLAFGAALAVFASRTAAVGLKFKARL</sequence>
<feature type="transmembrane region" description="Helical" evidence="3">
    <location>
        <begin position="332"/>
        <end position="358"/>
    </location>
</feature>
<dbReference type="EMBL" id="CDPU01000008">
    <property type="protein sequence ID" value="CEO47561.1"/>
    <property type="molecule type" value="Genomic_DNA"/>
</dbReference>
<evidence type="ECO:0000259" key="4">
    <source>
        <dbReference type="PROSITE" id="PS50850"/>
    </source>
</evidence>
<feature type="transmembrane region" description="Helical" evidence="3">
    <location>
        <begin position="112"/>
        <end position="130"/>
    </location>
</feature>
<feature type="transmembrane region" description="Helical" evidence="3">
    <location>
        <begin position="241"/>
        <end position="264"/>
    </location>
</feature>
<organism evidence="5">
    <name type="scientific">Bionectria ochroleuca</name>
    <name type="common">Gliocladium roseum</name>
    <dbReference type="NCBI Taxonomy" id="29856"/>
    <lineage>
        <taxon>Eukaryota</taxon>
        <taxon>Fungi</taxon>
        <taxon>Dikarya</taxon>
        <taxon>Ascomycota</taxon>
        <taxon>Pezizomycotina</taxon>
        <taxon>Sordariomycetes</taxon>
        <taxon>Hypocreomycetidae</taxon>
        <taxon>Hypocreales</taxon>
        <taxon>Bionectriaceae</taxon>
        <taxon>Clonostachys</taxon>
    </lineage>
</organism>
<evidence type="ECO:0000256" key="3">
    <source>
        <dbReference type="SAM" id="Phobius"/>
    </source>
</evidence>
<feature type="transmembrane region" description="Helical" evidence="3">
    <location>
        <begin position="370"/>
        <end position="392"/>
    </location>
</feature>
<feature type="transmembrane region" description="Helical" evidence="3">
    <location>
        <begin position="168"/>
        <end position="188"/>
    </location>
</feature>
<dbReference type="GO" id="GO:0022857">
    <property type="term" value="F:transmembrane transporter activity"/>
    <property type="evidence" value="ECO:0007669"/>
    <property type="project" value="InterPro"/>
</dbReference>
<proteinExistence type="inferred from homology"/>
<evidence type="ECO:0000256" key="1">
    <source>
        <dbReference type="ARBA" id="ARBA00004141"/>
    </source>
</evidence>
<feature type="transmembrane region" description="Helical" evidence="3">
    <location>
        <begin position="47"/>
        <end position="70"/>
    </location>
</feature>
<dbReference type="SUPFAM" id="SSF103473">
    <property type="entry name" value="MFS general substrate transporter"/>
    <property type="match status" value="1"/>
</dbReference>
<dbReference type="GO" id="GO:0016020">
    <property type="term" value="C:membrane"/>
    <property type="evidence" value="ECO:0007669"/>
    <property type="project" value="UniProtKB-SubCell"/>
</dbReference>
<feature type="transmembrane region" description="Helical" evidence="3">
    <location>
        <begin position="136"/>
        <end position="156"/>
    </location>
</feature>
<comment type="similarity">
    <text evidence="2">Belongs to the major facilitator superfamily. Monocarboxylate porter (TC 2.A.1.13) family.</text>
</comment>
<dbReference type="PANTHER" id="PTHR11360">
    <property type="entry name" value="MONOCARBOXYLATE TRANSPORTER"/>
    <property type="match status" value="1"/>
</dbReference>
<evidence type="ECO:0000256" key="2">
    <source>
        <dbReference type="ARBA" id="ARBA00006727"/>
    </source>
</evidence>
<feature type="domain" description="Major facilitator superfamily (MFS) profile" evidence="4">
    <location>
        <begin position="38"/>
        <end position="433"/>
    </location>
</feature>
<dbReference type="Gene3D" id="1.20.1250.20">
    <property type="entry name" value="MFS general substrate transporter like domains"/>
    <property type="match status" value="1"/>
</dbReference>
<comment type="subcellular location">
    <subcellularLocation>
        <location evidence="1">Membrane</location>
        <topology evidence="1">Multi-pass membrane protein</topology>
    </subcellularLocation>
</comment>
<feature type="transmembrane region" description="Helical" evidence="3">
    <location>
        <begin position="404"/>
        <end position="427"/>
    </location>
</feature>
<evidence type="ECO:0000313" key="5">
    <source>
        <dbReference type="EMBL" id="CEO47561.1"/>
    </source>
</evidence>
<accession>A0A0B7JYI9</accession>
<feature type="transmembrane region" description="Helical" evidence="3">
    <location>
        <begin position="82"/>
        <end position="100"/>
    </location>
</feature>
<dbReference type="PANTHER" id="PTHR11360:SF130">
    <property type="entry name" value="MAJOR FACILITATOR SUPERFAMILY (MFS) PROFILE DOMAIN-CONTAINING PROTEIN-RELATED"/>
    <property type="match status" value="1"/>
</dbReference>
<name>A0A0B7JYI9_BIOOC</name>
<dbReference type="PROSITE" id="PS50850">
    <property type="entry name" value="MFS"/>
    <property type="match status" value="1"/>
</dbReference>
<dbReference type="AlphaFoldDB" id="A0A0B7JYI9"/>
<gene>
    <name evidence="5" type="ORF">BN869_000003616_1</name>
</gene>
<feature type="transmembrane region" description="Helical" evidence="3">
    <location>
        <begin position="200"/>
        <end position="220"/>
    </location>
</feature>
<feature type="transmembrane region" description="Helical" evidence="3">
    <location>
        <begin position="279"/>
        <end position="301"/>
    </location>
</feature>
<dbReference type="InterPro" id="IPR050327">
    <property type="entry name" value="Proton-linked_MCT"/>
</dbReference>